<comment type="caution">
    <text evidence="1">The sequence shown here is derived from an EMBL/GenBank/DDBJ whole genome shotgun (WGS) entry which is preliminary data.</text>
</comment>
<sequence length="125" mass="14237">MSRLPPELEIQIFESVARDSPYDAAQRLSLMLVARRVKIWVEPFVYPCVAFSRVNNWDRLKHNVATKPRDFLARHVKSICMPLHTVTMQEASEILSACTGVERLACWINHMAGEALAIPQSIPIH</sequence>
<dbReference type="EMBL" id="JARIHO010000006">
    <property type="protein sequence ID" value="KAJ7359559.1"/>
    <property type="molecule type" value="Genomic_DNA"/>
</dbReference>
<gene>
    <name evidence="1" type="ORF">DFH08DRAFT_952676</name>
</gene>
<organism evidence="1 2">
    <name type="scientific">Mycena albidolilacea</name>
    <dbReference type="NCBI Taxonomy" id="1033008"/>
    <lineage>
        <taxon>Eukaryota</taxon>
        <taxon>Fungi</taxon>
        <taxon>Dikarya</taxon>
        <taxon>Basidiomycota</taxon>
        <taxon>Agaricomycotina</taxon>
        <taxon>Agaricomycetes</taxon>
        <taxon>Agaricomycetidae</taxon>
        <taxon>Agaricales</taxon>
        <taxon>Marasmiineae</taxon>
        <taxon>Mycenaceae</taxon>
        <taxon>Mycena</taxon>
    </lineage>
</organism>
<accession>A0AAD7AIU5</accession>
<dbReference type="Proteomes" id="UP001218218">
    <property type="component" value="Unassembled WGS sequence"/>
</dbReference>
<dbReference type="AlphaFoldDB" id="A0AAD7AIU5"/>
<evidence type="ECO:0000313" key="2">
    <source>
        <dbReference type="Proteomes" id="UP001218218"/>
    </source>
</evidence>
<protein>
    <recommendedName>
        <fullName evidence="3">F-box domain-containing protein</fullName>
    </recommendedName>
</protein>
<proteinExistence type="predicted"/>
<name>A0AAD7AIU5_9AGAR</name>
<reference evidence="1" key="1">
    <citation type="submission" date="2023-03" db="EMBL/GenBank/DDBJ databases">
        <title>Massive genome expansion in bonnet fungi (Mycena s.s.) driven by repeated elements and novel gene families across ecological guilds.</title>
        <authorList>
            <consortium name="Lawrence Berkeley National Laboratory"/>
            <person name="Harder C.B."/>
            <person name="Miyauchi S."/>
            <person name="Viragh M."/>
            <person name="Kuo A."/>
            <person name="Thoen E."/>
            <person name="Andreopoulos B."/>
            <person name="Lu D."/>
            <person name="Skrede I."/>
            <person name="Drula E."/>
            <person name="Henrissat B."/>
            <person name="Morin E."/>
            <person name="Kohler A."/>
            <person name="Barry K."/>
            <person name="LaButti K."/>
            <person name="Morin E."/>
            <person name="Salamov A."/>
            <person name="Lipzen A."/>
            <person name="Mereny Z."/>
            <person name="Hegedus B."/>
            <person name="Baldrian P."/>
            <person name="Stursova M."/>
            <person name="Weitz H."/>
            <person name="Taylor A."/>
            <person name="Grigoriev I.V."/>
            <person name="Nagy L.G."/>
            <person name="Martin F."/>
            <person name="Kauserud H."/>
        </authorList>
    </citation>
    <scope>NUCLEOTIDE SEQUENCE</scope>
    <source>
        <strain evidence="1">CBHHK002</strain>
    </source>
</reference>
<evidence type="ECO:0008006" key="3">
    <source>
        <dbReference type="Google" id="ProtNLM"/>
    </source>
</evidence>
<evidence type="ECO:0000313" key="1">
    <source>
        <dbReference type="EMBL" id="KAJ7359559.1"/>
    </source>
</evidence>
<keyword evidence="2" id="KW-1185">Reference proteome</keyword>